<evidence type="ECO:0000256" key="1">
    <source>
        <dbReference type="ARBA" id="ARBA00004123"/>
    </source>
</evidence>
<dbReference type="SUPFAM" id="SSF140718">
    <property type="entry name" value="Mediator hinge subcomplex-like"/>
    <property type="match status" value="1"/>
</dbReference>
<dbReference type="Pfam" id="PF05983">
    <property type="entry name" value="Med7"/>
    <property type="match status" value="1"/>
</dbReference>
<organism evidence="8 9">
    <name type="scientific">Steinernema carpocapsae</name>
    <name type="common">Entomopathogenic nematode</name>
    <dbReference type="NCBI Taxonomy" id="34508"/>
    <lineage>
        <taxon>Eukaryota</taxon>
        <taxon>Metazoa</taxon>
        <taxon>Ecdysozoa</taxon>
        <taxon>Nematoda</taxon>
        <taxon>Chromadorea</taxon>
        <taxon>Rhabditida</taxon>
        <taxon>Tylenchina</taxon>
        <taxon>Panagrolaimomorpha</taxon>
        <taxon>Strongyloidoidea</taxon>
        <taxon>Steinernematidae</taxon>
        <taxon>Steinernema</taxon>
    </lineage>
</organism>
<dbReference type="OrthoDB" id="10253553at2759"/>
<dbReference type="Proteomes" id="UP000298663">
    <property type="component" value="Unassembled WGS sequence"/>
</dbReference>
<dbReference type="InterPro" id="IPR044888">
    <property type="entry name" value="Mediatior_Med7_sf"/>
</dbReference>
<accession>A0A4V6XVR6</accession>
<gene>
    <name evidence="8" type="ORF">L596_025075</name>
</gene>
<feature type="region of interest" description="Disordered" evidence="7">
    <location>
        <begin position="218"/>
        <end position="248"/>
    </location>
</feature>
<evidence type="ECO:0000256" key="3">
    <source>
        <dbReference type="ARBA" id="ARBA00023015"/>
    </source>
</evidence>
<keyword evidence="5 6" id="KW-0539">Nucleus</keyword>
<dbReference type="AlphaFoldDB" id="A0A4V6XVR6"/>
<keyword evidence="6" id="KW-0010">Activator</keyword>
<comment type="subunit">
    <text evidence="6">Component of the Mediator complex.</text>
</comment>
<dbReference type="PANTHER" id="PTHR21428:SF11">
    <property type="entry name" value="MEDIATOR OF RNA POLYMERASE II TRANSCRIPTION SUBUNIT 7"/>
    <property type="match status" value="1"/>
</dbReference>
<dbReference type="GO" id="GO:0016592">
    <property type="term" value="C:mediator complex"/>
    <property type="evidence" value="ECO:0007669"/>
    <property type="project" value="InterPro"/>
</dbReference>
<dbReference type="GO" id="GO:0003712">
    <property type="term" value="F:transcription coregulator activity"/>
    <property type="evidence" value="ECO:0007669"/>
    <property type="project" value="InterPro"/>
</dbReference>
<reference evidence="8 9" key="2">
    <citation type="journal article" date="2019" name="G3 (Bethesda)">
        <title>Hybrid Assembly of the Genome of the Entomopathogenic Nematode Steinernema carpocapsae Identifies the X-Chromosome.</title>
        <authorList>
            <person name="Serra L."/>
            <person name="Macchietto M."/>
            <person name="Macias-Munoz A."/>
            <person name="McGill C.J."/>
            <person name="Rodriguez I.M."/>
            <person name="Rodriguez B."/>
            <person name="Murad R."/>
            <person name="Mortazavi A."/>
        </authorList>
    </citation>
    <scope>NUCLEOTIDE SEQUENCE [LARGE SCALE GENOMIC DNA]</scope>
    <source>
        <strain evidence="8 9">ALL</strain>
    </source>
</reference>
<evidence type="ECO:0000256" key="6">
    <source>
        <dbReference type="RuleBase" id="RU364060"/>
    </source>
</evidence>
<keyword evidence="4 6" id="KW-0804">Transcription</keyword>
<comment type="subcellular location">
    <subcellularLocation>
        <location evidence="1 6">Nucleus</location>
    </subcellularLocation>
</comment>
<dbReference type="InterPro" id="IPR009244">
    <property type="entry name" value="Mediatior_Med7"/>
</dbReference>
<comment type="caution">
    <text evidence="8">The sequence shown here is derived from an EMBL/GenBank/DDBJ whole genome shotgun (WGS) entry which is preliminary data.</text>
</comment>
<evidence type="ECO:0000313" key="9">
    <source>
        <dbReference type="Proteomes" id="UP000298663"/>
    </source>
</evidence>
<name>A0A4V6XVR6_STECR</name>
<dbReference type="STRING" id="34508.A0A4V6XVR6"/>
<sequence>MAAAPNKAEATSPFPKPSEYAKNYTTDNIKNGRVLAPPPVPVEFEVFGEKYNLEEDLVVPLKSLGIESYTTSGLSWREEFKKLNASVVANFLDLLQILISALDSPERLAKIEAIRLLFINMHHLVNEYRPVQARTTLEAMMRHQIDEKVKLCDQIANILIRAEEVICQALNVVGPPPSVPRMNLSGASPAEQVRRPSKLQSDLAKTEVELAQMFEDLMAPEGDEGEESLAPQVKLKYPPEEEDFMQAE</sequence>
<proteinExistence type="inferred from homology"/>
<comment type="function">
    <text evidence="6">Component of the Mediator complex, a coactivator involved in the regulated transcription of nearly all RNA polymerase II-dependent genes. Mediator functions as a bridge to convey information from gene-specific regulatory proteins to the basal RNA polymerase II transcription machinery.</text>
</comment>
<evidence type="ECO:0000256" key="4">
    <source>
        <dbReference type="ARBA" id="ARBA00023163"/>
    </source>
</evidence>
<protein>
    <recommendedName>
        <fullName evidence="6">Mediator of RNA polymerase II transcription subunit 7</fullName>
    </recommendedName>
</protein>
<evidence type="ECO:0000313" key="8">
    <source>
        <dbReference type="EMBL" id="TKR64565.1"/>
    </source>
</evidence>
<dbReference type="PANTHER" id="PTHR21428">
    <property type="entry name" value="MEDIATOR OF RNA POLYMERASE II TRANSCRIPTION SUBUNIT 7"/>
    <property type="match status" value="1"/>
</dbReference>
<evidence type="ECO:0000256" key="5">
    <source>
        <dbReference type="ARBA" id="ARBA00023242"/>
    </source>
</evidence>
<evidence type="ECO:0000256" key="7">
    <source>
        <dbReference type="SAM" id="MobiDB-lite"/>
    </source>
</evidence>
<dbReference type="GO" id="GO:0070847">
    <property type="term" value="C:core mediator complex"/>
    <property type="evidence" value="ECO:0007669"/>
    <property type="project" value="TreeGrafter"/>
</dbReference>
<dbReference type="GO" id="GO:0006357">
    <property type="term" value="P:regulation of transcription by RNA polymerase II"/>
    <property type="evidence" value="ECO:0007669"/>
    <property type="project" value="InterPro"/>
</dbReference>
<reference evidence="8 9" key="1">
    <citation type="journal article" date="2015" name="Genome Biol.">
        <title>Comparative genomics of Steinernema reveals deeply conserved gene regulatory networks.</title>
        <authorList>
            <person name="Dillman A.R."/>
            <person name="Macchietto M."/>
            <person name="Porter C.F."/>
            <person name="Rogers A."/>
            <person name="Williams B."/>
            <person name="Antoshechkin I."/>
            <person name="Lee M.M."/>
            <person name="Goodwin Z."/>
            <person name="Lu X."/>
            <person name="Lewis E.E."/>
            <person name="Goodrich-Blair H."/>
            <person name="Stock S.P."/>
            <person name="Adams B.J."/>
            <person name="Sternberg P.W."/>
            <person name="Mortazavi A."/>
        </authorList>
    </citation>
    <scope>NUCLEOTIDE SEQUENCE [LARGE SCALE GENOMIC DNA]</scope>
    <source>
        <strain evidence="8 9">ALL</strain>
    </source>
</reference>
<keyword evidence="3 6" id="KW-0805">Transcription regulation</keyword>
<dbReference type="InterPro" id="IPR037212">
    <property type="entry name" value="Med7/Med21-like"/>
</dbReference>
<evidence type="ECO:0000256" key="2">
    <source>
        <dbReference type="ARBA" id="ARBA00009994"/>
    </source>
</evidence>
<comment type="similarity">
    <text evidence="2 6">Belongs to the Mediator complex subunit 7 family.</text>
</comment>
<dbReference type="Gene3D" id="6.10.140.200">
    <property type="match status" value="1"/>
</dbReference>
<keyword evidence="9" id="KW-1185">Reference proteome</keyword>
<dbReference type="EMBL" id="AZBU02000009">
    <property type="protein sequence ID" value="TKR64565.1"/>
    <property type="molecule type" value="Genomic_DNA"/>
</dbReference>